<dbReference type="GO" id="GO:0032259">
    <property type="term" value="P:methylation"/>
    <property type="evidence" value="ECO:0007669"/>
    <property type="project" value="UniProtKB-KW"/>
</dbReference>
<dbReference type="Pfam" id="PF08241">
    <property type="entry name" value="Methyltransf_11"/>
    <property type="match status" value="1"/>
</dbReference>
<proteinExistence type="predicted"/>
<dbReference type="InterPro" id="IPR023576">
    <property type="entry name" value="UbiE/COQ5_MeTrFase_CS"/>
</dbReference>
<keyword evidence="2 5" id="KW-0808">Transferase</keyword>
<dbReference type="EMBL" id="JBHUHP010000009">
    <property type="protein sequence ID" value="MFD2091671.1"/>
    <property type="molecule type" value="Genomic_DNA"/>
</dbReference>
<evidence type="ECO:0000256" key="1">
    <source>
        <dbReference type="ARBA" id="ARBA00022603"/>
    </source>
</evidence>
<evidence type="ECO:0000256" key="3">
    <source>
        <dbReference type="ARBA" id="ARBA00022691"/>
    </source>
</evidence>
<dbReference type="InterPro" id="IPR013216">
    <property type="entry name" value="Methyltransf_11"/>
</dbReference>
<keyword evidence="6" id="KW-1185">Reference proteome</keyword>
<dbReference type="PANTHER" id="PTHR43591">
    <property type="entry name" value="METHYLTRANSFERASE"/>
    <property type="match status" value="1"/>
</dbReference>
<evidence type="ECO:0000256" key="2">
    <source>
        <dbReference type="ARBA" id="ARBA00022679"/>
    </source>
</evidence>
<dbReference type="Gene3D" id="3.40.50.150">
    <property type="entry name" value="Vaccinia Virus protein VP39"/>
    <property type="match status" value="1"/>
</dbReference>
<reference evidence="6" key="1">
    <citation type="journal article" date="2019" name="Int. J. Syst. Evol. Microbiol.">
        <title>The Global Catalogue of Microorganisms (GCM) 10K type strain sequencing project: providing services to taxonomists for standard genome sequencing and annotation.</title>
        <authorList>
            <consortium name="The Broad Institute Genomics Platform"/>
            <consortium name="The Broad Institute Genome Sequencing Center for Infectious Disease"/>
            <person name="Wu L."/>
            <person name="Ma J."/>
        </authorList>
    </citation>
    <scope>NUCLEOTIDE SEQUENCE [LARGE SCALE GENOMIC DNA]</scope>
    <source>
        <strain evidence="6">JCM 3338</strain>
    </source>
</reference>
<evidence type="ECO:0000313" key="6">
    <source>
        <dbReference type="Proteomes" id="UP001597402"/>
    </source>
</evidence>
<dbReference type="RefSeq" id="WP_376874181.1">
    <property type="nucleotide sequence ID" value="NZ_JBHUHP010000009.1"/>
</dbReference>
<dbReference type="CDD" id="cd02440">
    <property type="entry name" value="AdoMet_MTases"/>
    <property type="match status" value="1"/>
</dbReference>
<accession>A0ABW4X8C7</accession>
<dbReference type="SUPFAM" id="SSF53335">
    <property type="entry name" value="S-adenosyl-L-methionine-dependent methyltransferases"/>
    <property type="match status" value="1"/>
</dbReference>
<dbReference type="GO" id="GO:0008168">
    <property type="term" value="F:methyltransferase activity"/>
    <property type="evidence" value="ECO:0007669"/>
    <property type="project" value="UniProtKB-KW"/>
</dbReference>
<evidence type="ECO:0000313" key="5">
    <source>
        <dbReference type="EMBL" id="MFD2091671.1"/>
    </source>
</evidence>
<protein>
    <submittedName>
        <fullName evidence="5">Class I SAM-dependent methyltransferase</fullName>
        <ecNumber evidence="5">2.1.1.-</ecNumber>
    </submittedName>
</protein>
<dbReference type="InterPro" id="IPR029063">
    <property type="entry name" value="SAM-dependent_MTases_sf"/>
</dbReference>
<keyword evidence="1 5" id="KW-0489">Methyltransferase</keyword>
<feature type="domain" description="Methyltransferase type 11" evidence="4">
    <location>
        <begin position="57"/>
        <end position="155"/>
    </location>
</feature>
<organism evidence="5 6">
    <name type="scientific">Blastococcus deserti</name>
    <dbReference type="NCBI Taxonomy" id="2259033"/>
    <lineage>
        <taxon>Bacteria</taxon>
        <taxon>Bacillati</taxon>
        <taxon>Actinomycetota</taxon>
        <taxon>Actinomycetes</taxon>
        <taxon>Geodermatophilales</taxon>
        <taxon>Geodermatophilaceae</taxon>
        <taxon>Blastococcus</taxon>
    </lineage>
</organism>
<dbReference type="Proteomes" id="UP001597402">
    <property type="component" value="Unassembled WGS sequence"/>
</dbReference>
<sequence length="216" mass="23605">MSSSDPAARRPSPSVPWTYVDANRLWVDSRVRAAAQRRFEAPVLRRLGGPVPGGHVLELGTGRRGTGLRLALELFDAARADGLELHPRSVAVCRRAVADLGDRVRVEQGDATRLAHPDASYDAVFGYHVLHHALGWREAVREASRVLRPGGRLYVAEMTARFVDSRLLRAVSFHPDDGDRPTSRSIAAACTDAGLRVAAQETRFAGLWTALVAVRE</sequence>
<gene>
    <name evidence="5" type="ORF">ACFSHS_08805</name>
</gene>
<evidence type="ECO:0000259" key="4">
    <source>
        <dbReference type="Pfam" id="PF08241"/>
    </source>
</evidence>
<comment type="caution">
    <text evidence="5">The sequence shown here is derived from an EMBL/GenBank/DDBJ whole genome shotgun (WGS) entry which is preliminary data.</text>
</comment>
<name>A0ABW4X8C7_9ACTN</name>
<keyword evidence="3" id="KW-0949">S-adenosyl-L-methionine</keyword>
<dbReference type="EC" id="2.1.1.-" evidence="5"/>
<dbReference type="PROSITE" id="PS01184">
    <property type="entry name" value="UBIE_2"/>
    <property type="match status" value="1"/>
</dbReference>